<dbReference type="InterPro" id="IPR043205">
    <property type="entry name" value="CYB561/CYBRD1-like"/>
</dbReference>
<keyword evidence="10 13" id="KW-0472">Membrane</keyword>
<keyword evidence="7" id="KW-0249">Electron transport</keyword>
<feature type="transmembrane region" description="Helical" evidence="13">
    <location>
        <begin position="130"/>
        <end position="149"/>
    </location>
</feature>
<dbReference type="InterPro" id="IPR006593">
    <property type="entry name" value="Cyt_b561/ferric_Rdtase_TM"/>
</dbReference>
<comment type="subcellular location">
    <subcellularLocation>
        <location evidence="2">Membrane</location>
        <topology evidence="2">Multi-pass membrane protein</topology>
    </subcellularLocation>
</comment>
<dbReference type="EC" id="7.2.1.3" evidence="11"/>
<evidence type="ECO:0000256" key="13">
    <source>
        <dbReference type="SAM" id="Phobius"/>
    </source>
</evidence>
<feature type="domain" description="Cytochrome b561" evidence="14">
    <location>
        <begin position="21"/>
        <end position="220"/>
    </location>
</feature>
<evidence type="ECO:0000256" key="2">
    <source>
        <dbReference type="ARBA" id="ARBA00004141"/>
    </source>
</evidence>
<evidence type="ECO:0000256" key="11">
    <source>
        <dbReference type="ARBA" id="ARBA00024225"/>
    </source>
</evidence>
<keyword evidence="5 13" id="KW-0812">Transmembrane</keyword>
<dbReference type="PROSITE" id="PS50939">
    <property type="entry name" value="CYTOCHROME_B561"/>
    <property type="match status" value="1"/>
</dbReference>
<keyword evidence="4" id="KW-0349">Heme</keyword>
<dbReference type="AlphaFoldDB" id="A0A8S0TTV2"/>
<dbReference type="Gene3D" id="1.20.120.1770">
    <property type="match status" value="1"/>
</dbReference>
<gene>
    <name evidence="15" type="ORF">OLEA9_A070168</name>
</gene>
<dbReference type="Gramene" id="OE9A070168T1">
    <property type="protein sequence ID" value="OE9A070168C1"/>
    <property type="gene ID" value="OE9A070168"/>
</dbReference>
<accession>A0A8S0TTV2</accession>
<organism evidence="15 16">
    <name type="scientific">Olea europaea subsp. europaea</name>
    <dbReference type="NCBI Taxonomy" id="158383"/>
    <lineage>
        <taxon>Eukaryota</taxon>
        <taxon>Viridiplantae</taxon>
        <taxon>Streptophyta</taxon>
        <taxon>Embryophyta</taxon>
        <taxon>Tracheophyta</taxon>
        <taxon>Spermatophyta</taxon>
        <taxon>Magnoliopsida</taxon>
        <taxon>eudicotyledons</taxon>
        <taxon>Gunneridae</taxon>
        <taxon>Pentapetalae</taxon>
        <taxon>asterids</taxon>
        <taxon>lamiids</taxon>
        <taxon>Lamiales</taxon>
        <taxon>Oleaceae</taxon>
        <taxon>Oleeae</taxon>
        <taxon>Olea</taxon>
    </lineage>
</organism>
<evidence type="ECO:0000313" key="15">
    <source>
        <dbReference type="EMBL" id="CAA3009382.1"/>
    </source>
</evidence>
<comment type="catalytic activity">
    <reaction evidence="12">
        <text>Fe(3+)(out) + L-ascorbate(in) = monodehydro-L-ascorbate radical(in) + Fe(2+)(out) + H(+)</text>
        <dbReference type="Rhea" id="RHEA:30403"/>
        <dbReference type="ChEBI" id="CHEBI:15378"/>
        <dbReference type="ChEBI" id="CHEBI:29033"/>
        <dbReference type="ChEBI" id="CHEBI:29034"/>
        <dbReference type="ChEBI" id="CHEBI:38290"/>
        <dbReference type="ChEBI" id="CHEBI:59513"/>
        <dbReference type="EC" id="7.2.1.3"/>
    </reaction>
</comment>
<evidence type="ECO:0000256" key="1">
    <source>
        <dbReference type="ARBA" id="ARBA00001970"/>
    </source>
</evidence>
<feature type="transmembrane region" description="Helical" evidence="13">
    <location>
        <begin position="89"/>
        <end position="110"/>
    </location>
</feature>
<evidence type="ECO:0000256" key="10">
    <source>
        <dbReference type="ARBA" id="ARBA00023136"/>
    </source>
</evidence>
<protein>
    <recommendedName>
        <fullName evidence="11">ascorbate ferrireductase (transmembrane)</fullName>
        <ecNumber evidence="11">7.2.1.3</ecNumber>
    </recommendedName>
</protein>
<keyword evidence="3" id="KW-0813">Transport</keyword>
<evidence type="ECO:0000256" key="6">
    <source>
        <dbReference type="ARBA" id="ARBA00022723"/>
    </source>
</evidence>
<reference evidence="15 16" key="1">
    <citation type="submission" date="2019-12" db="EMBL/GenBank/DDBJ databases">
        <authorList>
            <person name="Alioto T."/>
            <person name="Alioto T."/>
            <person name="Gomez Garrido J."/>
        </authorList>
    </citation>
    <scope>NUCLEOTIDE SEQUENCE [LARGE SCALE GENOMIC DNA]</scope>
</reference>
<dbReference type="SMART" id="SM00665">
    <property type="entry name" value="B561"/>
    <property type="match status" value="1"/>
</dbReference>
<evidence type="ECO:0000256" key="3">
    <source>
        <dbReference type="ARBA" id="ARBA00022448"/>
    </source>
</evidence>
<keyword evidence="16" id="KW-1185">Reference proteome</keyword>
<dbReference type="CDD" id="cd08766">
    <property type="entry name" value="Cyt_b561_ACYB-1_like"/>
    <property type="match status" value="1"/>
</dbReference>
<dbReference type="GO" id="GO:0046872">
    <property type="term" value="F:metal ion binding"/>
    <property type="evidence" value="ECO:0007669"/>
    <property type="project" value="UniProtKB-KW"/>
</dbReference>
<dbReference type="Proteomes" id="UP000594638">
    <property type="component" value="Unassembled WGS sequence"/>
</dbReference>
<dbReference type="PANTHER" id="PTHR10106:SF15">
    <property type="entry name" value="TRANSMEMBRANE ASCORBATE FERRIREDUCTASE 3-RELATED"/>
    <property type="match status" value="1"/>
</dbReference>
<keyword evidence="6" id="KW-0479">Metal-binding</keyword>
<feature type="transmembrane region" description="Helical" evidence="13">
    <location>
        <begin position="170"/>
        <end position="189"/>
    </location>
</feature>
<comment type="cofactor">
    <cofactor evidence="1">
        <name>heme b</name>
        <dbReference type="ChEBI" id="CHEBI:60344"/>
    </cofactor>
</comment>
<dbReference type="Pfam" id="PF03188">
    <property type="entry name" value="Cytochrom_B561"/>
    <property type="match status" value="1"/>
</dbReference>
<evidence type="ECO:0000256" key="9">
    <source>
        <dbReference type="ARBA" id="ARBA00023004"/>
    </source>
</evidence>
<evidence type="ECO:0000313" key="16">
    <source>
        <dbReference type="Proteomes" id="UP000594638"/>
    </source>
</evidence>
<dbReference type="EMBL" id="CACTIH010007317">
    <property type="protein sequence ID" value="CAA3009382.1"/>
    <property type="molecule type" value="Genomic_DNA"/>
</dbReference>
<proteinExistence type="predicted"/>
<feature type="transmembrane region" description="Helical" evidence="13">
    <location>
        <begin position="201"/>
        <end position="221"/>
    </location>
</feature>
<dbReference type="FunFam" id="1.20.120.1770:FF:000001">
    <property type="entry name" value="Cytochrome b reductase 1"/>
    <property type="match status" value="1"/>
</dbReference>
<dbReference type="OrthoDB" id="907479at2759"/>
<evidence type="ECO:0000256" key="7">
    <source>
        <dbReference type="ARBA" id="ARBA00022982"/>
    </source>
</evidence>
<evidence type="ECO:0000256" key="5">
    <source>
        <dbReference type="ARBA" id="ARBA00022692"/>
    </source>
</evidence>
<sequence>MYAMDTFQYKYQRAATRVTILAHLFGVLAIVLMLVWLLHYRGGLDLDSDNPYLIFNVHPFLMFFGFIFMAGQAMMAYKTVRAGRTEQKLAHAFFHSVALCLGIVGLHAVFKFHDKRNISNLDSLHSWIGITTFSLFCLQWLFGITVFLFPGGSDYARTRASPWHVSGGRALLYMAICTALTGLMEKVTFLGLQHHREARLINFLGFAILIFGITVDISVVLSRYI</sequence>
<name>A0A8S0TTV2_OLEEU</name>
<comment type="caution">
    <text evidence="15">The sequence shown here is derived from an EMBL/GenBank/DDBJ whole genome shotgun (WGS) entry which is preliminary data.</text>
</comment>
<dbReference type="GO" id="GO:0140571">
    <property type="term" value="F:transmembrane ascorbate ferrireductase activity"/>
    <property type="evidence" value="ECO:0007669"/>
    <property type="project" value="UniProtKB-EC"/>
</dbReference>
<dbReference type="GO" id="GO:0016020">
    <property type="term" value="C:membrane"/>
    <property type="evidence" value="ECO:0007669"/>
    <property type="project" value="UniProtKB-SubCell"/>
</dbReference>
<evidence type="ECO:0000259" key="14">
    <source>
        <dbReference type="PROSITE" id="PS50939"/>
    </source>
</evidence>
<keyword evidence="9" id="KW-0408">Iron</keyword>
<evidence type="ECO:0000256" key="8">
    <source>
        <dbReference type="ARBA" id="ARBA00022989"/>
    </source>
</evidence>
<evidence type="ECO:0000256" key="4">
    <source>
        <dbReference type="ARBA" id="ARBA00022617"/>
    </source>
</evidence>
<keyword evidence="8 13" id="KW-1133">Transmembrane helix</keyword>
<feature type="transmembrane region" description="Helical" evidence="13">
    <location>
        <begin position="20"/>
        <end position="40"/>
    </location>
</feature>
<feature type="transmembrane region" description="Helical" evidence="13">
    <location>
        <begin position="60"/>
        <end position="77"/>
    </location>
</feature>
<evidence type="ECO:0000256" key="12">
    <source>
        <dbReference type="ARBA" id="ARBA00051575"/>
    </source>
</evidence>
<dbReference type="PANTHER" id="PTHR10106">
    <property type="entry name" value="CYTOCHROME B561-RELATED"/>
    <property type="match status" value="1"/>
</dbReference>